<name>A0A0A9EWQ2_ARUDO</name>
<feature type="domain" description="Glabrous enhancer-binding protein-like DBD" evidence="3">
    <location>
        <begin position="114"/>
        <end position="201"/>
    </location>
</feature>
<feature type="compositionally biased region" description="Acidic residues" evidence="2">
    <location>
        <begin position="212"/>
        <end position="224"/>
    </location>
</feature>
<proteinExistence type="inferred from homology"/>
<dbReference type="AlphaFoldDB" id="A0A0A9EWQ2"/>
<feature type="compositionally biased region" description="Gly residues" evidence="2">
    <location>
        <begin position="101"/>
        <end position="111"/>
    </location>
</feature>
<feature type="compositionally biased region" description="Basic residues" evidence="2">
    <location>
        <begin position="25"/>
        <end position="44"/>
    </location>
</feature>
<feature type="region of interest" description="Disordered" evidence="2">
    <location>
        <begin position="209"/>
        <end position="232"/>
    </location>
</feature>
<dbReference type="EMBL" id="GBRH01193379">
    <property type="protein sequence ID" value="JAE04517.1"/>
    <property type="molecule type" value="Transcribed_RNA"/>
</dbReference>
<dbReference type="GO" id="GO:0006355">
    <property type="term" value="P:regulation of DNA-templated transcription"/>
    <property type="evidence" value="ECO:0007669"/>
    <property type="project" value="InterPro"/>
</dbReference>
<evidence type="ECO:0000313" key="4">
    <source>
        <dbReference type="EMBL" id="JAE04517.1"/>
    </source>
</evidence>
<feature type="compositionally biased region" description="Low complexity" evidence="2">
    <location>
        <begin position="83"/>
        <end position="100"/>
    </location>
</feature>
<dbReference type="InterPro" id="IPR053932">
    <property type="entry name" value="GeBP-like_DBD"/>
</dbReference>
<organism evidence="4">
    <name type="scientific">Arundo donax</name>
    <name type="common">Giant reed</name>
    <name type="synonym">Donax arundinaceus</name>
    <dbReference type="NCBI Taxonomy" id="35708"/>
    <lineage>
        <taxon>Eukaryota</taxon>
        <taxon>Viridiplantae</taxon>
        <taxon>Streptophyta</taxon>
        <taxon>Embryophyta</taxon>
        <taxon>Tracheophyta</taxon>
        <taxon>Spermatophyta</taxon>
        <taxon>Magnoliopsida</taxon>
        <taxon>Liliopsida</taxon>
        <taxon>Poales</taxon>
        <taxon>Poaceae</taxon>
        <taxon>PACMAD clade</taxon>
        <taxon>Arundinoideae</taxon>
        <taxon>Arundineae</taxon>
        <taxon>Arundo</taxon>
    </lineage>
</organism>
<dbReference type="InterPro" id="IPR007592">
    <property type="entry name" value="GEBP"/>
</dbReference>
<reference evidence="4" key="1">
    <citation type="submission" date="2014-09" db="EMBL/GenBank/DDBJ databases">
        <authorList>
            <person name="Magalhaes I.L.F."/>
            <person name="Oliveira U."/>
            <person name="Santos F.R."/>
            <person name="Vidigal T.H.D.A."/>
            <person name="Brescovit A.D."/>
            <person name="Santos A.J."/>
        </authorList>
    </citation>
    <scope>NUCLEOTIDE SEQUENCE</scope>
    <source>
        <tissue evidence="4">Shoot tissue taken approximately 20 cm above the soil surface</tissue>
    </source>
</reference>
<evidence type="ECO:0000256" key="1">
    <source>
        <dbReference type="ARBA" id="ARBA00010820"/>
    </source>
</evidence>
<evidence type="ECO:0000256" key="2">
    <source>
        <dbReference type="SAM" id="MobiDB-lite"/>
    </source>
</evidence>
<dbReference type="GO" id="GO:0005634">
    <property type="term" value="C:nucleus"/>
    <property type="evidence" value="ECO:0007669"/>
    <property type="project" value="TreeGrafter"/>
</dbReference>
<protein>
    <recommendedName>
        <fullName evidence="3">Glabrous enhancer-binding protein-like DBD domain-containing protein</fullName>
    </recommendedName>
</protein>
<evidence type="ECO:0000259" key="3">
    <source>
        <dbReference type="Pfam" id="PF04504"/>
    </source>
</evidence>
<dbReference type="PANTHER" id="PTHR31662">
    <property type="entry name" value="BNAANNG10740D PROTEIN-RELATED"/>
    <property type="match status" value="1"/>
</dbReference>
<comment type="similarity">
    <text evidence="1">Belongs to the GeBP family.</text>
</comment>
<dbReference type="PANTHER" id="PTHR31662:SF28">
    <property type="entry name" value="MYB_SANT-LIKE DOMAIN-CONTAINING PROTEIN"/>
    <property type="match status" value="1"/>
</dbReference>
<sequence length="313" mass="33868">MPSRRPSPHAMDEAAAARLRPASPHSKKRSSRSKSRARDRRRRSSPNPNPSPRHARNPEHGDGSVTPSRKSDRKPKPRSFPDSATLATAMASAAAAAASSSGGGGRLGGHGSAQKLWSDADEVALLTGAVAFKDRTGVAPRLPDMDDLFESLRDSLAPHLDQAKMYYKLKRLKSKFQHSVPGAASSAHDLRVRDLSADLWGSELAHPVEDGAGAEEAEEGEPNEEYTGGDSDVPVRLPIVREVLGEYWRLNGQALSGVSLEKGLALLGSKEASVAEVKWRRQLEADMRMQMRRHDLGKEVYGLLIDAIRGLGP</sequence>
<reference evidence="4" key="2">
    <citation type="journal article" date="2015" name="Data Brief">
        <title>Shoot transcriptome of the giant reed, Arundo donax.</title>
        <authorList>
            <person name="Barrero R.A."/>
            <person name="Guerrero F.D."/>
            <person name="Moolhuijzen P."/>
            <person name="Goolsby J.A."/>
            <person name="Tidwell J."/>
            <person name="Bellgard S.E."/>
            <person name="Bellgard M.I."/>
        </authorList>
    </citation>
    <scope>NUCLEOTIDE SEQUENCE</scope>
    <source>
        <tissue evidence="4">Shoot tissue taken approximately 20 cm above the soil surface</tissue>
    </source>
</reference>
<accession>A0A0A9EWQ2</accession>
<dbReference type="Pfam" id="PF04504">
    <property type="entry name" value="GeBP-like_DBD"/>
    <property type="match status" value="1"/>
</dbReference>
<feature type="region of interest" description="Disordered" evidence="2">
    <location>
        <begin position="1"/>
        <end position="114"/>
    </location>
</feature>